<dbReference type="KEGG" id="celz:E5225_01390"/>
<accession>A0A4P7SIC2</accession>
<dbReference type="Pfam" id="PF02156">
    <property type="entry name" value="Glyco_hydro_26"/>
    <property type="match status" value="1"/>
</dbReference>
<feature type="domain" description="GH26" evidence="7">
    <location>
        <begin position="234"/>
        <end position="544"/>
    </location>
</feature>
<evidence type="ECO:0000259" key="7">
    <source>
        <dbReference type="PROSITE" id="PS51764"/>
    </source>
</evidence>
<feature type="compositionally biased region" description="Low complexity" evidence="5">
    <location>
        <begin position="120"/>
        <end position="132"/>
    </location>
</feature>
<name>A0A4P7SIC2_9CELL</name>
<keyword evidence="2 4" id="KW-0378">Hydrolase</keyword>
<dbReference type="GO" id="GO:0006080">
    <property type="term" value="P:substituted mannan metabolic process"/>
    <property type="evidence" value="ECO:0007669"/>
    <property type="project" value="InterPro"/>
</dbReference>
<evidence type="ECO:0000256" key="1">
    <source>
        <dbReference type="ARBA" id="ARBA00007754"/>
    </source>
</evidence>
<keyword evidence="9" id="KW-1185">Reference proteome</keyword>
<keyword evidence="3 4" id="KW-0326">Glycosidase</keyword>
<reference evidence="8 9" key="1">
    <citation type="submission" date="2019-04" db="EMBL/GenBank/DDBJ databases">
        <title>Isolation and identification of Cellulomonas shaoxiangyii sp. Nov. isolated from feces of the Tibetan antelopes (Pantholops hodgsonii) in the Qinghai-Tibet plateau of China.</title>
        <authorList>
            <person name="Tian Z."/>
        </authorList>
    </citation>
    <scope>NUCLEOTIDE SEQUENCE [LARGE SCALE GENOMIC DNA]</scope>
    <source>
        <strain evidence="8 9">Z28</strain>
    </source>
</reference>
<keyword evidence="6" id="KW-0472">Membrane</keyword>
<dbReference type="AlphaFoldDB" id="A0A4P7SIC2"/>
<keyword evidence="6" id="KW-0812">Transmembrane</keyword>
<evidence type="ECO:0000256" key="5">
    <source>
        <dbReference type="SAM" id="MobiDB-lite"/>
    </source>
</evidence>
<feature type="compositionally biased region" description="Basic and acidic residues" evidence="5">
    <location>
        <begin position="85"/>
        <end position="119"/>
    </location>
</feature>
<dbReference type="InterPro" id="IPR000805">
    <property type="entry name" value="Glyco_hydro_26"/>
</dbReference>
<evidence type="ECO:0000256" key="4">
    <source>
        <dbReference type="PROSITE-ProRule" id="PRU01100"/>
    </source>
</evidence>
<dbReference type="Proteomes" id="UP000296469">
    <property type="component" value="Chromosome"/>
</dbReference>
<sequence length="651" mass="69781">MSEPTSTPTRHWWTLTGRLGLAARLGALVLALALGAVSGIVWLSPSGAVTSAEKTELEKQLELENADLKAVLADREDELSALERSQAKAKTERQAAVERGREKGAAEKAAAKAAEERSAQKAAAEKTAAAQRGKQKAARDKAAAAQRGKQKASGEKATAGARAKQRAAAERAEAERRTAQKVSLEKQAADARGALDAARQAAAHAAALAAAEKARGDDLSDQLNNPAPKPPPAPAPKPVTPSLAELIAPKDRYFGMYTTQSPFNWAEFDDITRKVQATPDMSGYFQGWDGDFRPDAVTRSWQKGMLPLLTWESRPMNAANDQAIDPNYSLPVIIGGKYDDYLRKYARDVAAHGMPLAIRLNHEMNGSWYPWGEREWGGGPLNGNRKGDFVKMWRHVHDIFEEEGANEYVLWVWAPNIVNALPDYGKNSSWYMKSLYPGDEYVDWVGLSGYFRPPYRADQTPTFSYTYDRSLGQLREITDKPILLAEIGASEVGNQKPQWVADLFRGLARPENQDIIGIAWFHHTVTTISGGQRVTNDWRINSRADSLRAFVDGIHDPAAGFGYEPLASPLAAATTEAAPAAPAEPAPAAPAAPVQGPPAPAAPSPTTTSPPAPAAPVPAAPEPAPAPAPEPTPEPTVAALAPAGATPSPTP</sequence>
<evidence type="ECO:0000313" key="8">
    <source>
        <dbReference type="EMBL" id="QCB92404.1"/>
    </source>
</evidence>
<dbReference type="EMBL" id="CP039291">
    <property type="protein sequence ID" value="QCB92404.1"/>
    <property type="molecule type" value="Genomic_DNA"/>
</dbReference>
<dbReference type="GO" id="GO:0016985">
    <property type="term" value="F:mannan endo-1,4-beta-mannosidase activity"/>
    <property type="evidence" value="ECO:0007669"/>
    <property type="project" value="InterPro"/>
</dbReference>
<feature type="region of interest" description="Disordered" evidence="5">
    <location>
        <begin position="575"/>
        <end position="651"/>
    </location>
</feature>
<dbReference type="RefSeq" id="WP_136225266.1">
    <property type="nucleotide sequence ID" value="NZ_CP039291.1"/>
</dbReference>
<feature type="compositionally biased region" description="Pro residues" evidence="5">
    <location>
        <begin position="227"/>
        <end position="239"/>
    </location>
</feature>
<evidence type="ECO:0000256" key="2">
    <source>
        <dbReference type="ARBA" id="ARBA00022801"/>
    </source>
</evidence>
<dbReference type="PROSITE" id="PS51764">
    <property type="entry name" value="GH26"/>
    <property type="match status" value="1"/>
</dbReference>
<evidence type="ECO:0000256" key="3">
    <source>
        <dbReference type="ARBA" id="ARBA00023295"/>
    </source>
</evidence>
<feature type="active site" description="Nucleophile" evidence="4">
    <location>
        <position position="486"/>
    </location>
</feature>
<feature type="compositionally biased region" description="Pro residues" evidence="5">
    <location>
        <begin position="582"/>
        <end position="634"/>
    </location>
</feature>
<feature type="active site" description="Proton donor" evidence="4">
    <location>
        <position position="363"/>
    </location>
</feature>
<evidence type="ECO:0000256" key="6">
    <source>
        <dbReference type="SAM" id="Phobius"/>
    </source>
</evidence>
<feature type="transmembrane region" description="Helical" evidence="6">
    <location>
        <begin position="21"/>
        <end position="43"/>
    </location>
</feature>
<dbReference type="PANTHER" id="PTHR40079">
    <property type="entry name" value="MANNAN ENDO-1,4-BETA-MANNOSIDASE E-RELATED"/>
    <property type="match status" value="1"/>
</dbReference>
<dbReference type="InterPro" id="IPR022790">
    <property type="entry name" value="GH26_dom"/>
</dbReference>
<comment type="similarity">
    <text evidence="1 4">Belongs to the glycosyl hydrolase 26 family.</text>
</comment>
<organism evidence="8 9">
    <name type="scientific">Cellulomonas shaoxiangyii</name>
    <dbReference type="NCBI Taxonomy" id="2566013"/>
    <lineage>
        <taxon>Bacteria</taxon>
        <taxon>Bacillati</taxon>
        <taxon>Actinomycetota</taxon>
        <taxon>Actinomycetes</taxon>
        <taxon>Micrococcales</taxon>
        <taxon>Cellulomonadaceae</taxon>
        <taxon>Cellulomonas</taxon>
    </lineage>
</organism>
<feature type="compositionally biased region" description="Basic and acidic residues" evidence="5">
    <location>
        <begin position="167"/>
        <end position="186"/>
    </location>
</feature>
<dbReference type="PANTHER" id="PTHR40079:SF4">
    <property type="entry name" value="GH26 DOMAIN-CONTAINING PROTEIN-RELATED"/>
    <property type="match status" value="1"/>
</dbReference>
<gene>
    <name evidence="8" type="ORF">E5225_01390</name>
</gene>
<dbReference type="SUPFAM" id="SSF51445">
    <property type="entry name" value="(Trans)glycosidases"/>
    <property type="match status" value="1"/>
</dbReference>
<dbReference type="InterPro" id="IPR017853">
    <property type="entry name" value="GH"/>
</dbReference>
<feature type="region of interest" description="Disordered" evidence="5">
    <location>
        <begin position="212"/>
        <end position="241"/>
    </location>
</feature>
<dbReference type="Gene3D" id="3.20.20.80">
    <property type="entry name" value="Glycosidases"/>
    <property type="match status" value="1"/>
</dbReference>
<evidence type="ECO:0000313" key="9">
    <source>
        <dbReference type="Proteomes" id="UP000296469"/>
    </source>
</evidence>
<feature type="region of interest" description="Disordered" evidence="5">
    <location>
        <begin position="84"/>
        <end position="186"/>
    </location>
</feature>
<keyword evidence="6" id="KW-1133">Transmembrane helix</keyword>
<proteinExistence type="inferred from homology"/>
<protein>
    <submittedName>
        <fullName evidence="8">Glycoside hydrolase</fullName>
    </submittedName>
</protein>